<reference evidence="13" key="1">
    <citation type="submission" date="2016-11" db="EMBL/GenBank/DDBJ databases">
        <authorList>
            <person name="Varghese N."/>
            <person name="Submissions S."/>
        </authorList>
    </citation>
    <scope>NUCLEOTIDE SEQUENCE [LARGE SCALE GENOMIC DNA]</scope>
    <source>
        <strain evidence="13">DSM 22212</strain>
    </source>
</reference>
<keyword evidence="6 9" id="KW-0057">Aromatic amino acid biosynthesis</keyword>
<evidence type="ECO:0000256" key="8">
    <source>
        <dbReference type="ARBA" id="ARBA00061188"/>
    </source>
</evidence>
<protein>
    <recommendedName>
        <fullName evidence="9">Anthranilate phosphoribosyltransferase</fullName>
        <ecNumber evidence="9">2.4.2.18</ecNumber>
    </recommendedName>
</protein>
<keyword evidence="2 9" id="KW-0028">Amino-acid biosynthesis</keyword>
<feature type="binding site" evidence="9">
    <location>
        <begin position="107"/>
        <end position="115"/>
    </location>
    <ligand>
        <name>5-phospho-alpha-D-ribose 1-diphosphate</name>
        <dbReference type="ChEBI" id="CHEBI:58017"/>
    </ligand>
</feature>
<dbReference type="RefSeq" id="WP_072714463.1">
    <property type="nucleotide sequence ID" value="NZ_FRAU01000001.1"/>
</dbReference>
<keyword evidence="13" id="KW-1185">Reference proteome</keyword>
<comment type="catalytic activity">
    <reaction evidence="7 9">
        <text>N-(5-phospho-beta-D-ribosyl)anthranilate + diphosphate = 5-phospho-alpha-D-ribose 1-diphosphate + anthranilate</text>
        <dbReference type="Rhea" id="RHEA:11768"/>
        <dbReference type="ChEBI" id="CHEBI:16567"/>
        <dbReference type="ChEBI" id="CHEBI:18277"/>
        <dbReference type="ChEBI" id="CHEBI:33019"/>
        <dbReference type="ChEBI" id="CHEBI:58017"/>
        <dbReference type="EC" id="2.4.2.18"/>
    </reaction>
</comment>
<keyword evidence="5 9" id="KW-0822">Tryptophan biosynthesis</keyword>
<dbReference type="GO" id="GO:0005829">
    <property type="term" value="C:cytosol"/>
    <property type="evidence" value="ECO:0007669"/>
    <property type="project" value="TreeGrafter"/>
</dbReference>
<dbReference type="PANTHER" id="PTHR43285">
    <property type="entry name" value="ANTHRANILATE PHOSPHORIBOSYLTRANSFERASE"/>
    <property type="match status" value="1"/>
</dbReference>
<dbReference type="UniPathway" id="UPA00035">
    <property type="reaction ID" value="UER00041"/>
</dbReference>
<feature type="binding site" evidence="9">
    <location>
        <position position="165"/>
    </location>
    <ligand>
        <name>anthranilate</name>
        <dbReference type="ChEBI" id="CHEBI:16567"/>
        <label>2</label>
    </ligand>
</feature>
<dbReference type="SUPFAM" id="SSF52418">
    <property type="entry name" value="Nucleoside phosphorylase/phosphoribosyltransferase catalytic domain"/>
    <property type="match status" value="1"/>
</dbReference>
<evidence type="ECO:0000256" key="2">
    <source>
        <dbReference type="ARBA" id="ARBA00022605"/>
    </source>
</evidence>
<dbReference type="STRING" id="633813.SAMN04488087_0621"/>
<feature type="binding site" evidence="9">
    <location>
        <begin position="82"/>
        <end position="83"/>
    </location>
    <ligand>
        <name>5-phospho-alpha-D-ribose 1-diphosphate</name>
        <dbReference type="ChEBI" id="CHEBI:58017"/>
    </ligand>
</feature>
<feature type="domain" description="Glycosyl transferase family 3 N-terminal" evidence="11">
    <location>
        <begin position="2"/>
        <end position="64"/>
    </location>
</feature>
<dbReference type="InterPro" id="IPR000312">
    <property type="entry name" value="Glycosyl_Trfase_fam3"/>
</dbReference>
<evidence type="ECO:0000256" key="3">
    <source>
        <dbReference type="ARBA" id="ARBA00022676"/>
    </source>
</evidence>
<evidence type="ECO:0000313" key="12">
    <source>
        <dbReference type="EMBL" id="SHK19583.1"/>
    </source>
</evidence>
<feature type="binding site" evidence="9">
    <location>
        <position position="119"/>
    </location>
    <ligand>
        <name>5-phospho-alpha-D-ribose 1-diphosphate</name>
        <dbReference type="ChEBI" id="CHEBI:58017"/>
    </ligand>
</feature>
<keyword evidence="4 9" id="KW-0808">Transferase</keyword>
<feature type="binding site" evidence="9">
    <location>
        <position position="225"/>
    </location>
    <ligand>
        <name>Mg(2+)</name>
        <dbReference type="ChEBI" id="CHEBI:18420"/>
        <label>1</label>
    </ligand>
</feature>
<feature type="binding site" evidence="9">
    <location>
        <position position="91"/>
    </location>
    <ligand>
        <name>Mg(2+)</name>
        <dbReference type="ChEBI" id="CHEBI:18420"/>
        <label>1</label>
    </ligand>
</feature>
<feature type="binding site" evidence="9">
    <location>
        <begin position="89"/>
        <end position="92"/>
    </location>
    <ligand>
        <name>5-phospho-alpha-D-ribose 1-diphosphate</name>
        <dbReference type="ChEBI" id="CHEBI:58017"/>
    </ligand>
</feature>
<evidence type="ECO:0000256" key="1">
    <source>
        <dbReference type="ARBA" id="ARBA00004907"/>
    </source>
</evidence>
<dbReference type="OrthoDB" id="9806430at2"/>
<evidence type="ECO:0000259" key="11">
    <source>
        <dbReference type="Pfam" id="PF02885"/>
    </source>
</evidence>
<evidence type="ECO:0000256" key="6">
    <source>
        <dbReference type="ARBA" id="ARBA00023141"/>
    </source>
</evidence>
<dbReference type="NCBIfam" id="TIGR01245">
    <property type="entry name" value="trpD"/>
    <property type="match status" value="1"/>
</dbReference>
<dbReference type="Gene3D" id="3.40.1030.10">
    <property type="entry name" value="Nucleoside phosphorylase/phosphoribosyltransferase catalytic domain"/>
    <property type="match status" value="1"/>
</dbReference>
<feature type="binding site" evidence="9">
    <location>
        <position position="87"/>
    </location>
    <ligand>
        <name>5-phospho-alpha-D-ribose 1-diphosphate</name>
        <dbReference type="ChEBI" id="CHEBI:58017"/>
    </ligand>
</feature>
<feature type="binding site" evidence="9">
    <location>
        <position position="79"/>
    </location>
    <ligand>
        <name>anthranilate</name>
        <dbReference type="ChEBI" id="CHEBI:16567"/>
        <label>1</label>
    </ligand>
</feature>
<dbReference type="FunFam" id="3.40.1030.10:FF:000002">
    <property type="entry name" value="Anthranilate phosphoribosyltransferase"/>
    <property type="match status" value="1"/>
</dbReference>
<comment type="similarity">
    <text evidence="9">Belongs to the anthranilate phosphoribosyltransferase family.</text>
</comment>
<dbReference type="HAMAP" id="MF_00211">
    <property type="entry name" value="TrpD"/>
    <property type="match status" value="1"/>
</dbReference>
<sequence>MQPYLTALAEGRTLTQEEAEAAMHQMMRGEASPEQIAGLLMGLRARGETLDELVGFTRVMRQYAVPVRVDDPCAIDLCGTGGDRSGTFNISTAAAFVCAGAGVTVVKHGNRSVSSQAGSADVLEALGVAIDLGPEGVERCLEEVGIAFAFAPRFHPAMRHVMPVRRALGVRTFFNILGPLCNPAGVRRQLVGAFRPDVAATMAAILARLGAEHVVAVHAEDGLDELSLAAPTVTYEYRKGDEAPRSGRVAPEMLGLSRAPLEQLRGGDASTNARLLRRVLDGETGPHRDVVLLNAAYALYVSGRFGDDLQACLEAARESIDRGAARNRLEQLIRVSRQAAQETTTRQPAA</sequence>
<keyword evidence="9" id="KW-0479">Metal-binding</keyword>
<dbReference type="Pfam" id="PF02885">
    <property type="entry name" value="Glycos_trans_3N"/>
    <property type="match status" value="1"/>
</dbReference>
<dbReference type="InterPro" id="IPR036320">
    <property type="entry name" value="Glycosyl_Trfase_fam3_N_dom_sf"/>
</dbReference>
<feature type="binding site" evidence="9">
    <location>
        <position position="110"/>
    </location>
    <ligand>
        <name>anthranilate</name>
        <dbReference type="ChEBI" id="CHEBI:16567"/>
        <label>1</label>
    </ligand>
</feature>
<dbReference type="EMBL" id="FRAU01000001">
    <property type="protein sequence ID" value="SHK19583.1"/>
    <property type="molecule type" value="Genomic_DNA"/>
</dbReference>
<dbReference type="Gene3D" id="1.20.970.10">
    <property type="entry name" value="Transferase, Pyrimidine Nucleoside Phosphorylase, Chain C"/>
    <property type="match status" value="1"/>
</dbReference>
<evidence type="ECO:0000256" key="7">
    <source>
        <dbReference type="ARBA" id="ARBA00052328"/>
    </source>
</evidence>
<dbReference type="Proteomes" id="UP000185812">
    <property type="component" value="Unassembled WGS sequence"/>
</dbReference>
<dbReference type="EC" id="2.4.2.18" evidence="9"/>
<comment type="function">
    <text evidence="9">Catalyzes the transfer of the phosphoribosyl group of 5-phosphorylribose-1-pyrophosphate (PRPP) to anthranilate to yield N-(5'-phosphoribosyl)-anthranilate (PRA).</text>
</comment>
<comment type="cofactor">
    <cofactor evidence="9">
        <name>Mg(2+)</name>
        <dbReference type="ChEBI" id="CHEBI:18420"/>
    </cofactor>
    <text evidence="9">Binds 2 magnesium ions per monomer.</text>
</comment>
<feature type="binding site" evidence="9">
    <location>
        <position position="224"/>
    </location>
    <ligand>
        <name>Mg(2+)</name>
        <dbReference type="ChEBI" id="CHEBI:18420"/>
        <label>2</label>
    </ligand>
</feature>
<dbReference type="GO" id="GO:0004048">
    <property type="term" value="F:anthranilate phosphoribosyltransferase activity"/>
    <property type="evidence" value="ECO:0007669"/>
    <property type="project" value="UniProtKB-UniRule"/>
</dbReference>
<keyword evidence="3 9" id="KW-0328">Glycosyltransferase</keyword>
<evidence type="ECO:0000259" key="10">
    <source>
        <dbReference type="Pfam" id="PF00591"/>
    </source>
</evidence>
<evidence type="ECO:0000256" key="5">
    <source>
        <dbReference type="ARBA" id="ARBA00022822"/>
    </source>
</evidence>
<dbReference type="PANTHER" id="PTHR43285:SF2">
    <property type="entry name" value="ANTHRANILATE PHOSPHORIBOSYLTRANSFERASE"/>
    <property type="match status" value="1"/>
</dbReference>
<comment type="pathway">
    <text evidence="1 9">Amino-acid biosynthesis; L-tryptophan biosynthesis; L-tryptophan from chorismate: step 2/5.</text>
</comment>
<dbReference type="InterPro" id="IPR005940">
    <property type="entry name" value="Anthranilate_Pribosyl_Tfrase"/>
</dbReference>
<feature type="domain" description="Glycosyl transferase family 3" evidence="10">
    <location>
        <begin position="74"/>
        <end position="325"/>
    </location>
</feature>
<name>A0A1M6QHP9_9BACT</name>
<evidence type="ECO:0000256" key="4">
    <source>
        <dbReference type="ARBA" id="ARBA00022679"/>
    </source>
</evidence>
<organism evidence="12 13">
    <name type="scientific">Rhodothermus profundi</name>
    <dbReference type="NCBI Taxonomy" id="633813"/>
    <lineage>
        <taxon>Bacteria</taxon>
        <taxon>Pseudomonadati</taxon>
        <taxon>Rhodothermota</taxon>
        <taxon>Rhodothermia</taxon>
        <taxon>Rhodothermales</taxon>
        <taxon>Rhodothermaceae</taxon>
        <taxon>Rhodothermus</taxon>
    </lineage>
</organism>
<dbReference type="InterPro" id="IPR017459">
    <property type="entry name" value="Glycosyl_Trfase_fam3_N_dom"/>
</dbReference>
<dbReference type="GO" id="GO:0000162">
    <property type="term" value="P:L-tryptophan biosynthetic process"/>
    <property type="evidence" value="ECO:0007669"/>
    <property type="project" value="UniProtKB-UniRule"/>
</dbReference>
<evidence type="ECO:0000256" key="9">
    <source>
        <dbReference type="HAMAP-Rule" id="MF_00211"/>
    </source>
</evidence>
<keyword evidence="9" id="KW-0460">Magnesium</keyword>
<dbReference type="AlphaFoldDB" id="A0A1M6QHP9"/>
<evidence type="ECO:0000313" key="13">
    <source>
        <dbReference type="Proteomes" id="UP000185812"/>
    </source>
</evidence>
<dbReference type="SUPFAM" id="SSF47648">
    <property type="entry name" value="Nucleoside phosphorylase/phosphoribosyltransferase N-terminal domain"/>
    <property type="match status" value="1"/>
</dbReference>
<comment type="similarity">
    <text evidence="8">In the C-terminal section; belongs to the anthranilate phosphoribosyltransferase family.</text>
</comment>
<feature type="binding site" evidence="9">
    <location>
        <position position="79"/>
    </location>
    <ligand>
        <name>5-phospho-alpha-D-ribose 1-diphosphate</name>
        <dbReference type="ChEBI" id="CHEBI:58017"/>
    </ligand>
</feature>
<dbReference type="Pfam" id="PF00591">
    <property type="entry name" value="Glycos_transf_3"/>
    <property type="match status" value="1"/>
</dbReference>
<comment type="subunit">
    <text evidence="9">Homodimer.</text>
</comment>
<proteinExistence type="inferred from homology"/>
<feature type="binding site" evidence="9">
    <location>
        <position position="225"/>
    </location>
    <ligand>
        <name>Mg(2+)</name>
        <dbReference type="ChEBI" id="CHEBI:18420"/>
        <label>2</label>
    </ligand>
</feature>
<comment type="caution">
    <text evidence="9">Lacks conserved residue(s) required for the propagation of feature annotation.</text>
</comment>
<gene>
    <name evidence="9" type="primary">trpD</name>
    <name evidence="12" type="ORF">SAMN04488087_0621</name>
</gene>
<dbReference type="InterPro" id="IPR035902">
    <property type="entry name" value="Nuc_phospho_transferase"/>
</dbReference>
<accession>A0A1M6QHP9</accession>
<dbReference type="GO" id="GO:0000287">
    <property type="term" value="F:magnesium ion binding"/>
    <property type="evidence" value="ECO:0007669"/>
    <property type="project" value="UniProtKB-UniRule"/>
</dbReference>